<dbReference type="SUPFAM" id="SSF110997">
    <property type="entry name" value="Sporulation related repeat"/>
    <property type="match status" value="1"/>
</dbReference>
<dbReference type="Proteomes" id="UP000470213">
    <property type="component" value="Unassembled WGS sequence"/>
</dbReference>
<feature type="domain" description="SPOR" evidence="3">
    <location>
        <begin position="128"/>
        <end position="207"/>
    </location>
</feature>
<dbReference type="AlphaFoldDB" id="A0A7X5LM43"/>
<evidence type="ECO:0000256" key="1">
    <source>
        <dbReference type="SAM" id="MobiDB-lite"/>
    </source>
</evidence>
<organism evidence="4 5">
    <name type="scientific">Alteromonas profundi</name>
    <dbReference type="NCBI Taxonomy" id="2696062"/>
    <lineage>
        <taxon>Bacteria</taxon>
        <taxon>Pseudomonadati</taxon>
        <taxon>Pseudomonadota</taxon>
        <taxon>Gammaproteobacteria</taxon>
        <taxon>Alteromonadales</taxon>
        <taxon>Alteromonadaceae</taxon>
        <taxon>Alteromonas/Salinimonas group</taxon>
        <taxon>Alteromonas</taxon>
    </lineage>
</organism>
<sequence>MSSALKNRLVGTIIVVALAVIFLPDFLDGKKQTNREPFVSVPASPQKKPIVEPEPFPTQRVANAAQRPVEVVDEAPVDDEASAESASNSNTASATVAQASLPKPVEATIEPKDELASQTVIDAPDDAQSDDAGWVIQLGSFRHEKNVASLLKKLEKAGYRAFSRRIQTSSGPLTKVFVGPDLEKQKLEAALPHLRELTELKGKVTTFKVN</sequence>
<dbReference type="GO" id="GO:0042834">
    <property type="term" value="F:peptidoglycan binding"/>
    <property type="evidence" value="ECO:0007669"/>
    <property type="project" value="InterPro"/>
</dbReference>
<accession>A0A7X5LM43</accession>
<dbReference type="PANTHER" id="PTHR38687">
    <property type="entry name" value="CELL DIVISION PROTEIN DEDD-RELATED"/>
    <property type="match status" value="1"/>
</dbReference>
<feature type="transmembrane region" description="Helical" evidence="2">
    <location>
        <begin position="9"/>
        <end position="27"/>
    </location>
</feature>
<evidence type="ECO:0000313" key="4">
    <source>
        <dbReference type="EMBL" id="NDV91910.1"/>
    </source>
</evidence>
<keyword evidence="2" id="KW-1133">Transmembrane helix</keyword>
<name>A0A7X5LM43_9ALTE</name>
<dbReference type="PANTHER" id="PTHR38687:SF1">
    <property type="entry name" value="CELL DIVISION PROTEIN DEDD"/>
    <property type="match status" value="1"/>
</dbReference>
<protein>
    <submittedName>
        <fullName evidence="4">SPOR domain-containing protein</fullName>
    </submittedName>
</protein>
<evidence type="ECO:0000259" key="3">
    <source>
        <dbReference type="PROSITE" id="PS51724"/>
    </source>
</evidence>
<proteinExistence type="predicted"/>
<dbReference type="PROSITE" id="PS51724">
    <property type="entry name" value="SPOR"/>
    <property type="match status" value="1"/>
</dbReference>
<evidence type="ECO:0000256" key="2">
    <source>
        <dbReference type="SAM" id="Phobius"/>
    </source>
</evidence>
<dbReference type="EMBL" id="JAAAWN010000015">
    <property type="protein sequence ID" value="NDV91910.1"/>
    <property type="molecule type" value="Genomic_DNA"/>
</dbReference>
<gene>
    <name evidence="4" type="ORF">GTH32_12055</name>
</gene>
<dbReference type="Pfam" id="PF05036">
    <property type="entry name" value="SPOR"/>
    <property type="match status" value="1"/>
</dbReference>
<dbReference type="GO" id="GO:0032506">
    <property type="term" value="P:cytokinetic process"/>
    <property type="evidence" value="ECO:0007669"/>
    <property type="project" value="TreeGrafter"/>
</dbReference>
<dbReference type="GO" id="GO:0030428">
    <property type="term" value="C:cell septum"/>
    <property type="evidence" value="ECO:0007669"/>
    <property type="project" value="TreeGrafter"/>
</dbReference>
<dbReference type="InterPro" id="IPR036680">
    <property type="entry name" value="SPOR-like_sf"/>
</dbReference>
<feature type="compositionally biased region" description="Low complexity" evidence="1">
    <location>
        <begin position="83"/>
        <end position="97"/>
    </location>
</feature>
<dbReference type="RefSeq" id="WP_163086058.1">
    <property type="nucleotide sequence ID" value="NZ_JAAAWN010000015.1"/>
</dbReference>
<reference evidence="4 5" key="1">
    <citation type="submission" date="2020-01" db="EMBL/GenBank/DDBJ databases">
        <authorList>
            <person name="Chen J."/>
            <person name="Zhu S."/>
            <person name="Yang J."/>
        </authorList>
    </citation>
    <scope>NUCLEOTIDE SEQUENCE [LARGE SCALE GENOMIC DNA]</scope>
    <source>
        <strain evidence="4 5">345S023</strain>
    </source>
</reference>
<evidence type="ECO:0000313" key="5">
    <source>
        <dbReference type="Proteomes" id="UP000470213"/>
    </source>
</evidence>
<dbReference type="InterPro" id="IPR052521">
    <property type="entry name" value="Cell_div_SPOR-domain"/>
</dbReference>
<comment type="caution">
    <text evidence="4">The sequence shown here is derived from an EMBL/GenBank/DDBJ whole genome shotgun (WGS) entry which is preliminary data.</text>
</comment>
<keyword evidence="2" id="KW-0472">Membrane</keyword>
<dbReference type="InterPro" id="IPR007730">
    <property type="entry name" value="SPOR-like_dom"/>
</dbReference>
<feature type="region of interest" description="Disordered" evidence="1">
    <location>
        <begin position="76"/>
        <end position="104"/>
    </location>
</feature>
<keyword evidence="2" id="KW-0812">Transmembrane</keyword>
<dbReference type="Gene3D" id="3.30.70.1070">
    <property type="entry name" value="Sporulation related repeat"/>
    <property type="match status" value="1"/>
</dbReference>
<dbReference type="GO" id="GO:0032153">
    <property type="term" value="C:cell division site"/>
    <property type="evidence" value="ECO:0007669"/>
    <property type="project" value="TreeGrafter"/>
</dbReference>
<keyword evidence="5" id="KW-1185">Reference proteome</keyword>